<dbReference type="AlphaFoldDB" id="A0A382NW62"/>
<dbReference type="EMBL" id="UINC01102786">
    <property type="protein sequence ID" value="SVC64677.1"/>
    <property type="molecule type" value="Genomic_DNA"/>
</dbReference>
<organism evidence="1">
    <name type="scientific">marine metagenome</name>
    <dbReference type="NCBI Taxonomy" id="408172"/>
    <lineage>
        <taxon>unclassified sequences</taxon>
        <taxon>metagenomes</taxon>
        <taxon>ecological metagenomes</taxon>
    </lineage>
</organism>
<dbReference type="Gene3D" id="3.30.360.10">
    <property type="entry name" value="Dihydrodipicolinate Reductase, domain 2"/>
    <property type="match status" value="1"/>
</dbReference>
<reference evidence="1" key="1">
    <citation type="submission" date="2018-05" db="EMBL/GenBank/DDBJ databases">
        <authorList>
            <person name="Lanie J.A."/>
            <person name="Ng W.-L."/>
            <person name="Kazmierczak K.M."/>
            <person name="Andrzejewski T.M."/>
            <person name="Davidsen T.M."/>
            <person name="Wayne K.J."/>
            <person name="Tettelin H."/>
            <person name="Glass J.I."/>
            <person name="Rusch D."/>
            <person name="Podicherti R."/>
            <person name="Tsui H.-C.T."/>
            <person name="Winkler M.E."/>
        </authorList>
    </citation>
    <scope>NUCLEOTIDE SEQUENCE</scope>
</reference>
<evidence type="ECO:0000313" key="1">
    <source>
        <dbReference type="EMBL" id="SVC64677.1"/>
    </source>
</evidence>
<proteinExistence type="predicted"/>
<gene>
    <name evidence="1" type="ORF">METZ01_LOCUS317531</name>
</gene>
<name>A0A382NW62_9ZZZZ</name>
<sequence>FDEVQHFTDCIFEDRTPWSTLEDAVHTMRLAEAIRHGHQGPLA</sequence>
<accession>A0A382NW62</accession>
<feature type="non-terminal residue" evidence="1">
    <location>
        <position position="1"/>
    </location>
</feature>
<protein>
    <submittedName>
        <fullName evidence="1">Uncharacterized protein</fullName>
    </submittedName>
</protein>